<keyword evidence="3" id="KW-1185">Reference proteome</keyword>
<dbReference type="KEGG" id="lacs:H4075_15110"/>
<name>A0A7G5XD50_9BACT</name>
<keyword evidence="1" id="KW-1133">Transmembrane helix</keyword>
<proteinExistence type="predicted"/>
<reference evidence="3" key="1">
    <citation type="submission" date="2020-08" db="EMBL/GenBank/DDBJ databases">
        <title>Lacibacter sp. S13-6-6 genome sequencing.</title>
        <authorList>
            <person name="Jin L."/>
        </authorList>
    </citation>
    <scope>NUCLEOTIDE SEQUENCE [LARGE SCALE GENOMIC DNA]</scope>
    <source>
        <strain evidence="3">S13-6-6</strain>
    </source>
</reference>
<keyword evidence="1" id="KW-0812">Transmembrane</keyword>
<evidence type="ECO:0000313" key="2">
    <source>
        <dbReference type="EMBL" id="QNA43403.1"/>
    </source>
</evidence>
<sequence>MKRTFDDYLNYFILIFPFGFVSIGFSIAFGYFKHNLEIQQLLISIIPISLGLLFAYFTLKRLNENITFEIIENKKNLEIDNLKTALENNFRINDIYIDEKLGFIEVLTKLTGFSWGERITIIKDGNLYLVNSRPSGTSQPVTITKDRKNIKKIRSILTE</sequence>
<feature type="transmembrane region" description="Helical" evidence="1">
    <location>
        <begin position="38"/>
        <end position="59"/>
    </location>
</feature>
<dbReference type="EMBL" id="CP060007">
    <property type="protein sequence ID" value="QNA43403.1"/>
    <property type="molecule type" value="Genomic_DNA"/>
</dbReference>
<evidence type="ECO:0000313" key="3">
    <source>
        <dbReference type="Proteomes" id="UP000515344"/>
    </source>
</evidence>
<keyword evidence="1" id="KW-0472">Membrane</keyword>
<evidence type="ECO:0000256" key="1">
    <source>
        <dbReference type="SAM" id="Phobius"/>
    </source>
</evidence>
<organism evidence="2 3">
    <name type="scientific">Lacibacter sediminis</name>
    <dbReference type="NCBI Taxonomy" id="2760713"/>
    <lineage>
        <taxon>Bacteria</taxon>
        <taxon>Pseudomonadati</taxon>
        <taxon>Bacteroidota</taxon>
        <taxon>Chitinophagia</taxon>
        <taxon>Chitinophagales</taxon>
        <taxon>Chitinophagaceae</taxon>
        <taxon>Lacibacter</taxon>
    </lineage>
</organism>
<dbReference type="Proteomes" id="UP000515344">
    <property type="component" value="Chromosome"/>
</dbReference>
<dbReference type="RefSeq" id="WP_182801668.1">
    <property type="nucleotide sequence ID" value="NZ_CP060007.1"/>
</dbReference>
<gene>
    <name evidence="2" type="ORF">H4075_15110</name>
</gene>
<accession>A0A7G5XD50</accession>
<dbReference type="AlphaFoldDB" id="A0A7G5XD50"/>
<protein>
    <submittedName>
        <fullName evidence="2">Uncharacterized protein</fullName>
    </submittedName>
</protein>
<feature type="transmembrane region" description="Helical" evidence="1">
    <location>
        <begin position="12"/>
        <end position="32"/>
    </location>
</feature>